<evidence type="ECO:0000256" key="2">
    <source>
        <dbReference type="SAM" id="Phobius"/>
    </source>
</evidence>
<protein>
    <recommendedName>
        <fullName evidence="5">PrgI family protein</fullName>
    </recommendedName>
</protein>
<reference evidence="3 4" key="1">
    <citation type="submission" date="2017-04" db="EMBL/GenBank/DDBJ databases">
        <title>Novel microbial lineages endemic to geothermal iron-oxide mats fill important gaps in the evolutionary history of Archaea.</title>
        <authorList>
            <person name="Jay Z.J."/>
            <person name="Beam J.P."/>
            <person name="Dlakic M."/>
            <person name="Rusch D.B."/>
            <person name="Kozubal M.A."/>
            <person name="Inskeep W.P."/>
        </authorList>
    </citation>
    <scope>NUCLEOTIDE SEQUENCE [LARGE SCALE GENOMIC DNA]</scope>
    <source>
        <strain evidence="3">BE_D</strain>
    </source>
</reference>
<feature type="transmembrane region" description="Helical" evidence="2">
    <location>
        <begin position="56"/>
        <end position="73"/>
    </location>
</feature>
<keyword evidence="2" id="KW-0812">Transmembrane</keyword>
<dbReference type="EMBL" id="NEXD01000086">
    <property type="protein sequence ID" value="PSN84122.1"/>
    <property type="molecule type" value="Genomic_DNA"/>
</dbReference>
<accession>A0A2R6ACI8</accession>
<dbReference type="AlphaFoldDB" id="A0A2R6ACI8"/>
<feature type="transmembrane region" description="Helical" evidence="2">
    <location>
        <begin position="20"/>
        <end position="44"/>
    </location>
</feature>
<comment type="caution">
    <text evidence="3">The sequence shown here is derived from an EMBL/GenBank/DDBJ whole genome shotgun (WGS) entry which is preliminary data.</text>
</comment>
<organism evidence="3 4">
    <name type="scientific">Candidatus Marsarchaeota G1 archaeon BE_D</name>
    <dbReference type="NCBI Taxonomy" id="1978156"/>
    <lineage>
        <taxon>Archaea</taxon>
        <taxon>Candidatus Marsarchaeota</taxon>
        <taxon>Candidatus Marsarchaeota group 1</taxon>
    </lineage>
</organism>
<proteinExistence type="predicted"/>
<feature type="region of interest" description="Disordered" evidence="1">
    <location>
        <begin position="95"/>
        <end position="115"/>
    </location>
</feature>
<evidence type="ECO:0000256" key="1">
    <source>
        <dbReference type="SAM" id="MobiDB-lite"/>
    </source>
</evidence>
<keyword evidence="2" id="KW-0472">Membrane</keyword>
<keyword evidence="2" id="KW-1133">Transmembrane helix</keyword>
<name>A0A2R6ACI8_9ARCH</name>
<dbReference type="Proteomes" id="UP000240569">
    <property type="component" value="Unassembled WGS sequence"/>
</dbReference>
<evidence type="ECO:0008006" key="5">
    <source>
        <dbReference type="Google" id="ProtNLM"/>
    </source>
</evidence>
<evidence type="ECO:0000313" key="4">
    <source>
        <dbReference type="Proteomes" id="UP000240569"/>
    </source>
</evidence>
<gene>
    <name evidence="3" type="ORF">B9Q02_09820</name>
</gene>
<evidence type="ECO:0000313" key="3">
    <source>
        <dbReference type="EMBL" id="PSN84122.1"/>
    </source>
</evidence>
<sequence length="115" mass="13076">MRRFLEVVVLDEISILDERLNLGAWGGVSLRALGYLLIGSAVAYPLFRTGFLPNEVIAVIALFFCLALGFYPARAYRLESLLVAMLRFYLARSRGTERPPQQKRKERGGMERRTP</sequence>